<gene>
    <name evidence="1" type="ORF">PACLA_8A037363</name>
</gene>
<dbReference type="AlphaFoldDB" id="A0A6S7HF28"/>
<dbReference type="Gene3D" id="3.40.720.10">
    <property type="entry name" value="Alkaline Phosphatase, subunit A"/>
    <property type="match status" value="1"/>
</dbReference>
<comment type="caution">
    <text evidence="1">The sequence shown here is derived from an EMBL/GenBank/DDBJ whole genome shotgun (WGS) entry which is preliminary data.</text>
</comment>
<protein>
    <submittedName>
        <fullName evidence="1">Ectonucleotide pyrophosphatase phosphodiesterase family member 5</fullName>
    </submittedName>
</protein>
<sequence>MVLSKGYIFVLFLLTSVIGHEEREPTLILISFDGFRWDYLQKVNTTTLAWLAKHGVSAAVVNNFVTRTFPNHYSIVTGRYEENHGIINNVMWDPVYNETFVPSTVDPKWFNASEAVWITNQKQGGGRLSAVINWVGGSVPFHGRSADFSPPYNKSISFKTRIDMVLQQLDRDPPVNFVAVYFHEPDASGHKYGPNSKEVAEAILHLDQITGYLVQELKKRHLFDQVNIILTSDHGMAEVDSNRLVYLDDYISSDKYTLVDSAVNSFIIPHQGEEENIYKNLSQAPHLTVFHKKDIPVYWHYANNRRVTPIFVTSDFGYRIVRNIKDKDFEHGDHGYNNSIKEMHPFFIAHGPAFKQGYQSKPFSIVDIYSLMCHILDITPAPNDGNFAAVSQMMRQSKPSNYVLFIVAIVVATLILVIMISGLISNFRKRSYQFSRIHDQDPYS</sequence>
<dbReference type="PANTHER" id="PTHR10151:SF120">
    <property type="entry name" value="BIS(5'-ADENOSYL)-TRIPHOSPHATASE"/>
    <property type="match status" value="1"/>
</dbReference>
<dbReference type="Pfam" id="PF01663">
    <property type="entry name" value="Phosphodiest"/>
    <property type="match status" value="1"/>
</dbReference>
<dbReference type="EMBL" id="CACRXK020004924">
    <property type="protein sequence ID" value="CAB4004505.1"/>
    <property type="molecule type" value="Genomic_DNA"/>
</dbReference>
<evidence type="ECO:0000313" key="2">
    <source>
        <dbReference type="Proteomes" id="UP001152795"/>
    </source>
</evidence>
<dbReference type="InterPro" id="IPR017850">
    <property type="entry name" value="Alkaline_phosphatase_core_sf"/>
</dbReference>
<dbReference type="SUPFAM" id="SSF53649">
    <property type="entry name" value="Alkaline phosphatase-like"/>
    <property type="match status" value="1"/>
</dbReference>
<keyword evidence="2" id="KW-1185">Reference proteome</keyword>
<dbReference type="Gene3D" id="3.30.1360.180">
    <property type="match status" value="1"/>
</dbReference>
<name>A0A6S7HF28_PARCT</name>
<dbReference type="OrthoDB" id="415411at2759"/>
<dbReference type="CDD" id="cd16018">
    <property type="entry name" value="Enpp"/>
    <property type="match status" value="1"/>
</dbReference>
<accession>A0A6S7HF28</accession>
<evidence type="ECO:0000313" key="1">
    <source>
        <dbReference type="EMBL" id="CAB4004505.1"/>
    </source>
</evidence>
<reference evidence="1" key="1">
    <citation type="submission" date="2020-04" db="EMBL/GenBank/DDBJ databases">
        <authorList>
            <person name="Alioto T."/>
            <person name="Alioto T."/>
            <person name="Gomez Garrido J."/>
        </authorList>
    </citation>
    <scope>NUCLEOTIDE SEQUENCE</scope>
    <source>
        <strain evidence="1">A484AB</strain>
    </source>
</reference>
<proteinExistence type="predicted"/>
<dbReference type="PANTHER" id="PTHR10151">
    <property type="entry name" value="ECTONUCLEOTIDE PYROPHOSPHATASE/PHOSPHODIESTERASE"/>
    <property type="match status" value="1"/>
</dbReference>
<dbReference type="InterPro" id="IPR002591">
    <property type="entry name" value="Phosphodiest/P_Trfase"/>
</dbReference>
<dbReference type="Proteomes" id="UP001152795">
    <property type="component" value="Unassembled WGS sequence"/>
</dbReference>
<dbReference type="GO" id="GO:0016787">
    <property type="term" value="F:hydrolase activity"/>
    <property type="evidence" value="ECO:0007669"/>
    <property type="project" value="UniProtKB-ARBA"/>
</dbReference>
<organism evidence="1 2">
    <name type="scientific">Paramuricea clavata</name>
    <name type="common">Red gorgonian</name>
    <name type="synonym">Violescent sea-whip</name>
    <dbReference type="NCBI Taxonomy" id="317549"/>
    <lineage>
        <taxon>Eukaryota</taxon>
        <taxon>Metazoa</taxon>
        <taxon>Cnidaria</taxon>
        <taxon>Anthozoa</taxon>
        <taxon>Octocorallia</taxon>
        <taxon>Malacalcyonacea</taxon>
        <taxon>Plexauridae</taxon>
        <taxon>Paramuricea</taxon>
    </lineage>
</organism>